<evidence type="ECO:0000313" key="3">
    <source>
        <dbReference type="Proteomes" id="UP001212841"/>
    </source>
</evidence>
<feature type="compositionally biased region" description="Low complexity" evidence="1">
    <location>
        <begin position="49"/>
        <end position="63"/>
    </location>
</feature>
<organism evidence="2 3">
    <name type="scientific">Rhizophlyctis rosea</name>
    <dbReference type="NCBI Taxonomy" id="64517"/>
    <lineage>
        <taxon>Eukaryota</taxon>
        <taxon>Fungi</taxon>
        <taxon>Fungi incertae sedis</taxon>
        <taxon>Chytridiomycota</taxon>
        <taxon>Chytridiomycota incertae sedis</taxon>
        <taxon>Chytridiomycetes</taxon>
        <taxon>Rhizophlyctidales</taxon>
        <taxon>Rhizophlyctidaceae</taxon>
        <taxon>Rhizophlyctis</taxon>
    </lineage>
</organism>
<reference evidence="2" key="1">
    <citation type="submission" date="2020-05" db="EMBL/GenBank/DDBJ databases">
        <title>Phylogenomic resolution of chytrid fungi.</title>
        <authorList>
            <person name="Stajich J.E."/>
            <person name="Amses K."/>
            <person name="Simmons R."/>
            <person name="Seto K."/>
            <person name="Myers J."/>
            <person name="Bonds A."/>
            <person name="Quandt C.A."/>
            <person name="Barry K."/>
            <person name="Liu P."/>
            <person name="Grigoriev I."/>
            <person name="Longcore J.E."/>
            <person name="James T.Y."/>
        </authorList>
    </citation>
    <scope>NUCLEOTIDE SEQUENCE</scope>
    <source>
        <strain evidence="2">JEL0318</strain>
    </source>
</reference>
<accession>A0AAD5SC00</accession>
<comment type="caution">
    <text evidence="2">The sequence shown here is derived from an EMBL/GenBank/DDBJ whole genome shotgun (WGS) entry which is preliminary data.</text>
</comment>
<dbReference type="Proteomes" id="UP001212841">
    <property type="component" value="Unassembled WGS sequence"/>
</dbReference>
<sequence length="105" mass="11483">MSNLPKPLAESLSQTSPIHLPSDPKVHQPAPHPLESIPHDTIKTHMPPSNDSWSSSGSGARSSNKGPDQHQHIPLASDQKVKDAQKLKDQWGEERGIVHEDANVH</sequence>
<evidence type="ECO:0000256" key="1">
    <source>
        <dbReference type="SAM" id="MobiDB-lite"/>
    </source>
</evidence>
<feature type="non-terminal residue" evidence="2">
    <location>
        <position position="105"/>
    </location>
</feature>
<proteinExistence type="predicted"/>
<protein>
    <submittedName>
        <fullName evidence="2">Uncharacterized protein</fullName>
    </submittedName>
</protein>
<dbReference type="EMBL" id="JADGJD010000484">
    <property type="protein sequence ID" value="KAJ3050683.1"/>
    <property type="molecule type" value="Genomic_DNA"/>
</dbReference>
<dbReference type="AlphaFoldDB" id="A0AAD5SC00"/>
<feature type="compositionally biased region" description="Basic and acidic residues" evidence="1">
    <location>
        <begin position="79"/>
        <end position="105"/>
    </location>
</feature>
<evidence type="ECO:0000313" key="2">
    <source>
        <dbReference type="EMBL" id="KAJ3050683.1"/>
    </source>
</evidence>
<keyword evidence="3" id="KW-1185">Reference proteome</keyword>
<gene>
    <name evidence="2" type="ORF">HK097_008326</name>
</gene>
<name>A0AAD5SC00_9FUNG</name>
<feature type="region of interest" description="Disordered" evidence="1">
    <location>
        <begin position="1"/>
        <end position="105"/>
    </location>
</feature>